<keyword evidence="6" id="KW-1185">Reference proteome</keyword>
<dbReference type="RefSeq" id="WP_039403768.1">
    <property type="nucleotide sequence ID" value="NZ_JTDK01000029.1"/>
</dbReference>
<evidence type="ECO:0000313" key="5">
    <source>
        <dbReference type="EMBL" id="KHK95060.1"/>
    </source>
</evidence>
<sequence length="187" mass="20397">MPAETERPLRKTPGQTVGPFFAYGTEYPKMHQVVHPFSPGAIVLGGTVFDGAGAPIPDAMVEIWAPDADGTVSRARGAFRRDDHTFTGFGRSFTTDEGHYEFWTRDAGASGRSAPFYACIVYARGLPDKLHTRIYLPDDEQALAADPLLQSLAPEERATLVATRTADGGLRHDLRLQGEGETVFLVF</sequence>
<dbReference type="InterPro" id="IPR050770">
    <property type="entry name" value="Intradiol_RC_Dioxygenase"/>
</dbReference>
<dbReference type="Gene3D" id="2.60.130.10">
    <property type="entry name" value="Aromatic compound dioxygenase"/>
    <property type="match status" value="1"/>
</dbReference>
<dbReference type="InterPro" id="IPR012786">
    <property type="entry name" value="Protocat_dOase_a"/>
</dbReference>
<organism evidence="5 6">
    <name type="scientific">Microbacterium mangrovi</name>
    <dbReference type="NCBI Taxonomy" id="1348253"/>
    <lineage>
        <taxon>Bacteria</taxon>
        <taxon>Bacillati</taxon>
        <taxon>Actinomycetota</taxon>
        <taxon>Actinomycetes</taxon>
        <taxon>Micrococcales</taxon>
        <taxon>Microbacteriaceae</taxon>
        <taxon>Microbacterium</taxon>
    </lineage>
</organism>
<dbReference type="Proteomes" id="UP000031030">
    <property type="component" value="Unassembled WGS sequence"/>
</dbReference>
<dbReference type="PANTHER" id="PTHR33711:SF9">
    <property type="entry name" value="PROTOCATECHUATE 3,4-DIOXYGENASE ALPHA CHAIN"/>
    <property type="match status" value="1"/>
</dbReference>
<proteinExistence type="inferred from homology"/>
<feature type="domain" description="Intradiol ring-cleavage dioxygenases" evidence="4">
    <location>
        <begin position="41"/>
        <end position="105"/>
    </location>
</feature>
<dbReference type="EMBL" id="JTDK01000029">
    <property type="protein sequence ID" value="KHK95060.1"/>
    <property type="molecule type" value="Genomic_DNA"/>
</dbReference>
<dbReference type="AlphaFoldDB" id="A0A0B2A0C5"/>
<dbReference type="GO" id="GO:0008199">
    <property type="term" value="F:ferric iron binding"/>
    <property type="evidence" value="ECO:0007669"/>
    <property type="project" value="InterPro"/>
</dbReference>
<comment type="similarity">
    <text evidence="1">Belongs to the intradiol ring-cleavage dioxygenase family.</text>
</comment>
<comment type="caution">
    <text evidence="5">The sequence shown here is derived from an EMBL/GenBank/DDBJ whole genome shotgun (WGS) entry which is preliminary data.</text>
</comment>
<dbReference type="InterPro" id="IPR000627">
    <property type="entry name" value="Intradiol_dOase_C"/>
</dbReference>
<evidence type="ECO:0000256" key="3">
    <source>
        <dbReference type="ARBA" id="ARBA00023002"/>
    </source>
</evidence>
<evidence type="ECO:0000256" key="2">
    <source>
        <dbReference type="ARBA" id="ARBA00022964"/>
    </source>
</evidence>
<protein>
    <submittedName>
        <fullName evidence="5">Protocatechuate 3,4-dioxygenase</fullName>
    </submittedName>
</protein>
<gene>
    <name evidence="5" type="ORF">LK09_20275</name>
</gene>
<dbReference type="OrthoDB" id="4417174at2"/>
<dbReference type="Pfam" id="PF00775">
    <property type="entry name" value="Dioxygenase_C"/>
    <property type="match status" value="1"/>
</dbReference>
<name>A0A0B2A0C5_9MICO</name>
<evidence type="ECO:0000259" key="4">
    <source>
        <dbReference type="Pfam" id="PF00775"/>
    </source>
</evidence>
<keyword evidence="3" id="KW-0560">Oxidoreductase</keyword>
<dbReference type="SUPFAM" id="SSF49482">
    <property type="entry name" value="Aromatic compound dioxygenase"/>
    <property type="match status" value="1"/>
</dbReference>
<evidence type="ECO:0000313" key="6">
    <source>
        <dbReference type="Proteomes" id="UP000031030"/>
    </source>
</evidence>
<evidence type="ECO:0000256" key="1">
    <source>
        <dbReference type="ARBA" id="ARBA00007825"/>
    </source>
</evidence>
<accession>A0A0B2A0C5</accession>
<dbReference type="PANTHER" id="PTHR33711">
    <property type="entry name" value="DIOXYGENASE, PUTATIVE (AFU_ORTHOLOGUE AFUA_2G02910)-RELATED"/>
    <property type="match status" value="1"/>
</dbReference>
<dbReference type="STRING" id="1348253.LK09_20275"/>
<reference evidence="5 6" key="1">
    <citation type="submission" date="2014-11" db="EMBL/GenBank/DDBJ databases">
        <title>Genome sequence of Microbacterium mangrovi MUSC 115(T).</title>
        <authorList>
            <person name="Lee L.-H."/>
        </authorList>
    </citation>
    <scope>NUCLEOTIDE SEQUENCE [LARGE SCALE GENOMIC DNA]</scope>
    <source>
        <strain evidence="5 6">MUSC 115</strain>
    </source>
</reference>
<keyword evidence="2 5" id="KW-0223">Dioxygenase</keyword>
<dbReference type="InterPro" id="IPR015889">
    <property type="entry name" value="Intradiol_dOase_core"/>
</dbReference>
<dbReference type="NCBIfam" id="TIGR02423">
    <property type="entry name" value="protocat_alph"/>
    <property type="match status" value="1"/>
</dbReference>
<dbReference type="GO" id="GO:0018578">
    <property type="term" value="F:protocatechuate 3,4-dioxygenase activity"/>
    <property type="evidence" value="ECO:0007669"/>
    <property type="project" value="InterPro"/>
</dbReference>